<keyword evidence="5 10" id="KW-0067">ATP-binding</keyword>
<dbReference type="SUPFAM" id="SSF63418">
    <property type="entry name" value="MurE/MurF N-terminal domain"/>
    <property type="match status" value="1"/>
</dbReference>
<dbReference type="UniPathway" id="UPA00219"/>
<evidence type="ECO:0000256" key="5">
    <source>
        <dbReference type="ARBA" id="ARBA00022840"/>
    </source>
</evidence>
<comment type="function">
    <text evidence="10 11">Involved in cell wall formation. Catalyzes the final step in the synthesis of UDP-N-acetylmuramoyl-pentapeptide, the precursor of murein.</text>
</comment>
<dbReference type="EC" id="6.3.2.10" evidence="10 11"/>
<dbReference type="Pfam" id="PF01225">
    <property type="entry name" value="Mur_ligase"/>
    <property type="match status" value="1"/>
</dbReference>
<feature type="domain" description="Mur ligase central" evidence="14">
    <location>
        <begin position="119"/>
        <end position="306"/>
    </location>
</feature>
<dbReference type="InterPro" id="IPR000713">
    <property type="entry name" value="Mur_ligase_N"/>
</dbReference>
<evidence type="ECO:0000256" key="1">
    <source>
        <dbReference type="ARBA" id="ARBA00022490"/>
    </source>
</evidence>
<dbReference type="GO" id="GO:0047480">
    <property type="term" value="F:UDP-N-acetylmuramoyl-tripeptide-D-alanyl-D-alanine ligase activity"/>
    <property type="evidence" value="ECO:0007669"/>
    <property type="project" value="UniProtKB-UniRule"/>
</dbReference>
<dbReference type="GO" id="GO:0071555">
    <property type="term" value="P:cell wall organization"/>
    <property type="evidence" value="ECO:0007669"/>
    <property type="project" value="UniProtKB-KW"/>
</dbReference>
<evidence type="ECO:0000259" key="14">
    <source>
        <dbReference type="Pfam" id="PF08245"/>
    </source>
</evidence>
<feature type="domain" description="Mur ligase N-terminal catalytic" evidence="12">
    <location>
        <begin position="27"/>
        <end position="108"/>
    </location>
</feature>
<evidence type="ECO:0000256" key="3">
    <source>
        <dbReference type="ARBA" id="ARBA00022618"/>
    </source>
</evidence>
<feature type="domain" description="Mur ligase C-terminal" evidence="13">
    <location>
        <begin position="333"/>
        <end position="453"/>
    </location>
</feature>
<evidence type="ECO:0000256" key="4">
    <source>
        <dbReference type="ARBA" id="ARBA00022741"/>
    </source>
</evidence>
<dbReference type="GO" id="GO:0008360">
    <property type="term" value="P:regulation of cell shape"/>
    <property type="evidence" value="ECO:0007669"/>
    <property type="project" value="UniProtKB-KW"/>
</dbReference>
<keyword evidence="16" id="KW-1185">Reference proteome</keyword>
<gene>
    <name evidence="10 15" type="primary">murF</name>
    <name evidence="15" type="ORF">DSM101010T_12800</name>
</gene>
<dbReference type="PANTHER" id="PTHR43024:SF1">
    <property type="entry name" value="UDP-N-ACETYLMURAMOYL-TRIPEPTIDE--D-ALANYL-D-ALANINE LIGASE"/>
    <property type="match status" value="1"/>
</dbReference>
<accession>A0A7J0BIE2</accession>
<evidence type="ECO:0000256" key="8">
    <source>
        <dbReference type="ARBA" id="ARBA00023306"/>
    </source>
</evidence>
<dbReference type="RefSeq" id="WP_174404572.1">
    <property type="nucleotide sequence ID" value="NZ_BLVO01000012.1"/>
</dbReference>
<evidence type="ECO:0000313" key="15">
    <source>
        <dbReference type="EMBL" id="GFM32915.1"/>
    </source>
</evidence>
<dbReference type="AlphaFoldDB" id="A0A7J0BIE2"/>
<keyword evidence="1 10" id="KW-0963">Cytoplasm</keyword>
<dbReference type="InterPro" id="IPR051046">
    <property type="entry name" value="MurCDEF_CellWall_CoF430Synth"/>
</dbReference>
<evidence type="ECO:0000256" key="11">
    <source>
        <dbReference type="RuleBase" id="RU004136"/>
    </source>
</evidence>
<dbReference type="InterPro" id="IPR005863">
    <property type="entry name" value="UDP-N-AcMur_synth"/>
</dbReference>
<dbReference type="GO" id="GO:0005737">
    <property type="term" value="C:cytoplasm"/>
    <property type="evidence" value="ECO:0007669"/>
    <property type="project" value="UniProtKB-SubCell"/>
</dbReference>
<dbReference type="InterPro" id="IPR036565">
    <property type="entry name" value="Mur-like_cat_sf"/>
</dbReference>
<sequence length="477" mass="51668">MKLTLNTIQNAMGAVGFLGDAGDVIPTGVQTDSRVLKKGELFFCISGERFDGHNFARLAVEHGACAVVAERPPFSMDEMCSMECEEGGVPLLMVRNSVDALGRLAAYHRQQTSATVVGVTGTAGKTTVKEVLAQVLSVRGETARNHLNLNNQIGLPVSMLAATGEERFWVMEAGISEPHDMDELAGVLRPDLAIVLNVGSGHTQGLGDKGVAYYKARMLNYIAKGGVGLVSGDYPDLVREARRNFREVRLFSVKDPEATYFAEYAGPESETHGRYKVRLEGRDFEIVAPFRGAFAAENVVAVAAAAYILGLKSEEIIKGFADARLPEKRFCCQQRGNWLVIDDSYNANPLSSARMLETASEMAGGRPLMLVMGEMRELGGEAVSAHVQLGKNMAEAAPEAVFWVGGHAEEVRRGLAEAGWSGEMQIVQTPEDFVNRFMDTGLRAGLVLFKGSRGNKLERLVEAFCVEPCKLEEGDAV</sequence>
<keyword evidence="6 10" id="KW-0133">Cell shape</keyword>
<evidence type="ECO:0000256" key="10">
    <source>
        <dbReference type="HAMAP-Rule" id="MF_02019"/>
    </source>
</evidence>
<dbReference type="InterPro" id="IPR013221">
    <property type="entry name" value="Mur_ligase_cen"/>
</dbReference>
<comment type="pathway">
    <text evidence="10 11">Cell wall biogenesis; peptidoglycan biosynthesis.</text>
</comment>
<name>A0A7J0BIE2_9BACT</name>
<organism evidence="15 16">
    <name type="scientific">Desulfovibrio subterraneus</name>
    <dbReference type="NCBI Taxonomy" id="2718620"/>
    <lineage>
        <taxon>Bacteria</taxon>
        <taxon>Pseudomonadati</taxon>
        <taxon>Thermodesulfobacteriota</taxon>
        <taxon>Desulfovibrionia</taxon>
        <taxon>Desulfovibrionales</taxon>
        <taxon>Desulfovibrionaceae</taxon>
        <taxon>Desulfovibrio</taxon>
    </lineage>
</organism>
<dbReference type="InterPro" id="IPR036615">
    <property type="entry name" value="Mur_ligase_C_dom_sf"/>
</dbReference>
<reference evidence="15 16" key="1">
    <citation type="submission" date="2020-05" db="EMBL/GenBank/DDBJ databases">
        <title>Draft genome sequence of Desulfovibrio sp. strain HN2T.</title>
        <authorList>
            <person name="Ueno A."/>
            <person name="Tamazawa S."/>
            <person name="Tamamura S."/>
            <person name="Murakami T."/>
            <person name="Kiyama T."/>
            <person name="Inomata H."/>
            <person name="Amano Y."/>
            <person name="Miyakawa K."/>
            <person name="Tamaki H."/>
            <person name="Naganuma T."/>
            <person name="Kaneko K."/>
        </authorList>
    </citation>
    <scope>NUCLEOTIDE SEQUENCE [LARGE SCALE GENOMIC DNA]</scope>
    <source>
        <strain evidence="15 16">HN2</strain>
    </source>
</reference>
<dbReference type="HAMAP" id="MF_02019">
    <property type="entry name" value="MurF"/>
    <property type="match status" value="1"/>
</dbReference>
<dbReference type="GO" id="GO:0051301">
    <property type="term" value="P:cell division"/>
    <property type="evidence" value="ECO:0007669"/>
    <property type="project" value="UniProtKB-KW"/>
</dbReference>
<keyword evidence="9 10" id="KW-0961">Cell wall biogenesis/degradation</keyword>
<protein>
    <recommendedName>
        <fullName evidence="10 11">UDP-N-acetylmuramoyl-tripeptide--D-alanyl-D-alanine ligase</fullName>
        <ecNumber evidence="10 11">6.3.2.10</ecNumber>
    </recommendedName>
    <alternativeName>
        <fullName evidence="10">D-alanyl-D-alanine-adding enzyme</fullName>
    </alternativeName>
</protein>
<dbReference type="InterPro" id="IPR035911">
    <property type="entry name" value="MurE/MurF_N"/>
</dbReference>
<evidence type="ECO:0000313" key="16">
    <source>
        <dbReference type="Proteomes" id="UP000503840"/>
    </source>
</evidence>
<keyword evidence="7 10" id="KW-0573">Peptidoglycan synthesis</keyword>
<dbReference type="GO" id="GO:0009252">
    <property type="term" value="P:peptidoglycan biosynthetic process"/>
    <property type="evidence" value="ECO:0007669"/>
    <property type="project" value="UniProtKB-UniRule"/>
</dbReference>
<comment type="catalytic activity">
    <reaction evidence="10 11">
        <text>D-alanyl-D-alanine + UDP-N-acetyl-alpha-D-muramoyl-L-alanyl-gamma-D-glutamyl-meso-2,6-diaminopimelate + ATP = UDP-N-acetyl-alpha-D-muramoyl-L-alanyl-gamma-D-glutamyl-meso-2,6-diaminopimeloyl-D-alanyl-D-alanine + ADP + phosphate + H(+)</text>
        <dbReference type="Rhea" id="RHEA:28374"/>
        <dbReference type="ChEBI" id="CHEBI:15378"/>
        <dbReference type="ChEBI" id="CHEBI:30616"/>
        <dbReference type="ChEBI" id="CHEBI:43474"/>
        <dbReference type="ChEBI" id="CHEBI:57822"/>
        <dbReference type="ChEBI" id="CHEBI:61386"/>
        <dbReference type="ChEBI" id="CHEBI:83905"/>
        <dbReference type="ChEBI" id="CHEBI:456216"/>
        <dbReference type="EC" id="6.3.2.10"/>
    </reaction>
</comment>
<proteinExistence type="inferred from homology"/>
<comment type="similarity">
    <text evidence="10">Belongs to the MurCDEF family. MurF subfamily.</text>
</comment>
<feature type="binding site" evidence="10">
    <location>
        <begin position="121"/>
        <end position="127"/>
    </location>
    <ligand>
        <name>ATP</name>
        <dbReference type="ChEBI" id="CHEBI:30616"/>
    </ligand>
</feature>
<dbReference type="NCBIfam" id="TIGR01143">
    <property type="entry name" value="murF"/>
    <property type="match status" value="1"/>
</dbReference>
<keyword evidence="4 10" id="KW-0547">Nucleotide-binding</keyword>
<evidence type="ECO:0000256" key="7">
    <source>
        <dbReference type="ARBA" id="ARBA00022984"/>
    </source>
</evidence>
<comment type="subcellular location">
    <subcellularLocation>
        <location evidence="10 11">Cytoplasm</location>
    </subcellularLocation>
</comment>
<dbReference type="Gene3D" id="3.40.1190.10">
    <property type="entry name" value="Mur-like, catalytic domain"/>
    <property type="match status" value="1"/>
</dbReference>
<dbReference type="PANTHER" id="PTHR43024">
    <property type="entry name" value="UDP-N-ACETYLMURAMOYL-TRIPEPTIDE--D-ALANYL-D-ALANINE LIGASE"/>
    <property type="match status" value="1"/>
</dbReference>
<evidence type="ECO:0000256" key="2">
    <source>
        <dbReference type="ARBA" id="ARBA00022598"/>
    </source>
</evidence>
<keyword evidence="3 10" id="KW-0132">Cell division</keyword>
<comment type="caution">
    <text evidence="15">The sequence shown here is derived from an EMBL/GenBank/DDBJ whole genome shotgun (WGS) entry which is preliminary data.</text>
</comment>
<keyword evidence="2 10" id="KW-0436">Ligase</keyword>
<dbReference type="InterPro" id="IPR004101">
    <property type="entry name" value="Mur_ligase_C"/>
</dbReference>
<evidence type="ECO:0000256" key="6">
    <source>
        <dbReference type="ARBA" id="ARBA00022960"/>
    </source>
</evidence>
<dbReference type="GO" id="GO:0005524">
    <property type="term" value="F:ATP binding"/>
    <property type="evidence" value="ECO:0007669"/>
    <property type="project" value="UniProtKB-UniRule"/>
</dbReference>
<dbReference type="Proteomes" id="UP000503840">
    <property type="component" value="Unassembled WGS sequence"/>
</dbReference>
<dbReference type="Pfam" id="PF08245">
    <property type="entry name" value="Mur_ligase_M"/>
    <property type="match status" value="1"/>
</dbReference>
<dbReference type="SUPFAM" id="SSF53244">
    <property type="entry name" value="MurD-like peptide ligases, peptide-binding domain"/>
    <property type="match status" value="1"/>
</dbReference>
<evidence type="ECO:0000259" key="12">
    <source>
        <dbReference type="Pfam" id="PF01225"/>
    </source>
</evidence>
<dbReference type="SUPFAM" id="SSF53623">
    <property type="entry name" value="MurD-like peptide ligases, catalytic domain"/>
    <property type="match status" value="1"/>
</dbReference>
<keyword evidence="8 10" id="KW-0131">Cell cycle</keyword>
<evidence type="ECO:0000259" key="13">
    <source>
        <dbReference type="Pfam" id="PF02875"/>
    </source>
</evidence>
<dbReference type="Gene3D" id="3.40.1390.10">
    <property type="entry name" value="MurE/MurF, N-terminal domain"/>
    <property type="match status" value="1"/>
</dbReference>
<dbReference type="Gene3D" id="3.90.190.20">
    <property type="entry name" value="Mur ligase, C-terminal domain"/>
    <property type="match status" value="1"/>
</dbReference>
<dbReference type="EMBL" id="BLVO01000012">
    <property type="protein sequence ID" value="GFM32915.1"/>
    <property type="molecule type" value="Genomic_DNA"/>
</dbReference>
<dbReference type="Pfam" id="PF02875">
    <property type="entry name" value="Mur_ligase_C"/>
    <property type="match status" value="1"/>
</dbReference>
<evidence type="ECO:0000256" key="9">
    <source>
        <dbReference type="ARBA" id="ARBA00023316"/>
    </source>
</evidence>